<evidence type="ECO:0000256" key="1">
    <source>
        <dbReference type="SAM" id="MobiDB-lite"/>
    </source>
</evidence>
<evidence type="ECO:0000313" key="3">
    <source>
        <dbReference type="EMBL" id="KAG7290257.1"/>
    </source>
</evidence>
<feature type="signal peptide" evidence="2">
    <location>
        <begin position="1"/>
        <end position="21"/>
    </location>
</feature>
<evidence type="ECO:0000313" key="4">
    <source>
        <dbReference type="Proteomes" id="UP001197093"/>
    </source>
</evidence>
<feature type="region of interest" description="Disordered" evidence="1">
    <location>
        <begin position="109"/>
        <end position="143"/>
    </location>
</feature>
<keyword evidence="2" id="KW-0732">Signal</keyword>
<keyword evidence="4" id="KW-1185">Reference proteome</keyword>
<name>A0AAD4F2E8_9PEZI</name>
<reference evidence="3" key="1">
    <citation type="submission" date="2023-02" db="EMBL/GenBank/DDBJ databases">
        <authorList>
            <person name="Palmer J.M."/>
        </authorList>
    </citation>
    <scope>NUCLEOTIDE SEQUENCE</scope>
    <source>
        <strain evidence="3">FW57</strain>
    </source>
</reference>
<organism evidence="3 4">
    <name type="scientific">Staphylotrichum longicolle</name>
    <dbReference type="NCBI Taxonomy" id="669026"/>
    <lineage>
        <taxon>Eukaryota</taxon>
        <taxon>Fungi</taxon>
        <taxon>Dikarya</taxon>
        <taxon>Ascomycota</taxon>
        <taxon>Pezizomycotina</taxon>
        <taxon>Sordariomycetes</taxon>
        <taxon>Sordariomycetidae</taxon>
        <taxon>Sordariales</taxon>
        <taxon>Chaetomiaceae</taxon>
        <taxon>Staphylotrichum</taxon>
    </lineage>
</organism>
<dbReference type="AlphaFoldDB" id="A0AAD4F2E8"/>
<protein>
    <submittedName>
        <fullName evidence="3">Uncharacterized protein</fullName>
    </submittedName>
</protein>
<feature type="compositionally biased region" description="Basic and acidic residues" evidence="1">
    <location>
        <begin position="120"/>
        <end position="134"/>
    </location>
</feature>
<dbReference type="Proteomes" id="UP001197093">
    <property type="component" value="Unassembled WGS sequence"/>
</dbReference>
<accession>A0AAD4F2E8</accession>
<proteinExistence type="predicted"/>
<comment type="caution">
    <text evidence="3">The sequence shown here is derived from an EMBL/GenBank/DDBJ whole genome shotgun (WGS) entry which is preliminary data.</text>
</comment>
<feature type="chain" id="PRO_5042081686" evidence="2">
    <location>
        <begin position="22"/>
        <end position="143"/>
    </location>
</feature>
<evidence type="ECO:0000256" key="2">
    <source>
        <dbReference type="SAM" id="SignalP"/>
    </source>
</evidence>
<dbReference type="EMBL" id="JAHCVI010000001">
    <property type="protein sequence ID" value="KAG7290257.1"/>
    <property type="molecule type" value="Genomic_DNA"/>
</dbReference>
<sequence length="143" mass="15476">MMHHATYATILATINFPLALSAPLTDAPPPTSQPQLNEPCGQSLGDCASPLTCIPLSPSCTQWTSPWSAGCPGVCRALDAAQQRVYTLCGGWALMDDCDERRERCVADPRNGGGGFGSDYYEKTRLEEVHRTDQDGWQGEEEG</sequence>
<gene>
    <name evidence="3" type="ORF">NEMBOFW57_000256</name>
</gene>